<dbReference type="Pfam" id="PF00305">
    <property type="entry name" value="Lipoxygenase"/>
    <property type="match status" value="1"/>
</dbReference>
<dbReference type="Gene3D" id="3.10.450.60">
    <property type="match status" value="1"/>
</dbReference>
<dbReference type="Proteomes" id="UP000783213">
    <property type="component" value="Unassembled WGS sequence"/>
</dbReference>
<sequence>MFTFIFNLLVRILNHFFNMPGIFQKVENILHHGKHEAPPPKRFPIEWNHGVLKAELLAHSIFAGEHDHNKLKEDSGKAKFATGTYIGTKKAVSEVYTLVNKSFASFFDVHQLESHLPTAPISLQEKKERFQFQTPGSDGYPPHLSLEPKVDFLHSLKIFQPERLFATAPIVQKVIPEKFLDFAYDEPNQRTFALIESVNQKLFDERRDIGKVANIGTRKDWYSDEVYAQQQFTGVNPVTIRKAEKEWIQRFKAAASAQQKRDSLRVIEEGERQGGLYVQDCSYFRKFAGVAQGEDLKSDDGKRFGCASSMLSTSTRASCQLLLPNGTLHPLAIILDYRTNITDSLTLFNKRTSPSSPKTHEATDWPWRYAKQCAQVSDWHAHELGSHLTHTHLIEEGIIISSHRHLPETHPVFQLLAPHWLKTLPLNAAARASLIPQVIVHINGLPSKGSLQMVRSQYETFDFVGGYIPHDLAARGFPLAELDAPKFHNYAYARNMKHIWYTLRRFVSGMLRSAYPSDAAVSSDAQLQNWCREIQSAEGANISSFPTLTTFDQLTDAVTMCIHIASTQHTAVNYLQDYYQAFVPNKPSALFAALPSSLHELESYTEKNLIDSLPVREPRSWLLASHLPYLLSSVVADDQSLLEYALSVRGVAGDSDGTGEREEVAGRFYEELVALEGTVNEIALGVDDGTVLYRVLAPERTAVSILI</sequence>
<gene>
    <name evidence="6" type="ORF">EAE98_007304</name>
</gene>
<dbReference type="PANTHER" id="PTHR11771">
    <property type="entry name" value="LIPOXYGENASE"/>
    <property type="match status" value="1"/>
</dbReference>
<dbReference type="PROSITE" id="PS00081">
    <property type="entry name" value="LIPOXYGENASE_2"/>
    <property type="match status" value="1"/>
</dbReference>
<reference evidence="6 7" key="1">
    <citation type="journal article" date="2020" name="Genome Biol. Evol.">
        <title>Comparative genomics of Sclerotiniaceae.</title>
        <authorList>
            <person name="Valero Jimenez C.A."/>
            <person name="Steentjes M."/>
            <person name="Scholten O.E."/>
            <person name="Van Kan J.A.L."/>
        </authorList>
    </citation>
    <scope>NUCLEOTIDE SEQUENCE [LARGE SCALE GENOMIC DNA]</scope>
    <source>
        <strain evidence="6 7">B1</strain>
    </source>
</reference>
<dbReference type="Gene3D" id="1.20.245.10">
    <property type="entry name" value="Lipoxygenase-1, Domain 5"/>
    <property type="match status" value="1"/>
</dbReference>
<evidence type="ECO:0000256" key="4">
    <source>
        <dbReference type="ARBA" id="ARBA00023002"/>
    </source>
</evidence>
<dbReference type="RefSeq" id="XP_038808577.1">
    <property type="nucleotide sequence ID" value="XM_038954927.1"/>
</dbReference>
<evidence type="ECO:0000256" key="3">
    <source>
        <dbReference type="ARBA" id="ARBA00022964"/>
    </source>
</evidence>
<evidence type="ECO:0000259" key="5">
    <source>
        <dbReference type="PROSITE" id="PS51393"/>
    </source>
</evidence>
<evidence type="ECO:0000256" key="2">
    <source>
        <dbReference type="ARBA" id="ARBA00022723"/>
    </source>
</evidence>
<name>A0ABQ7II55_9HELO</name>
<evidence type="ECO:0000313" key="7">
    <source>
        <dbReference type="Proteomes" id="UP000783213"/>
    </source>
</evidence>
<dbReference type="PRINTS" id="PR00087">
    <property type="entry name" value="LIPOXYGENASE"/>
</dbReference>
<keyword evidence="3" id="KW-0223">Dioxygenase</keyword>
<keyword evidence="7" id="KW-1185">Reference proteome</keyword>
<evidence type="ECO:0000313" key="6">
    <source>
        <dbReference type="EMBL" id="KAF7924253.1"/>
    </source>
</evidence>
<dbReference type="InterPro" id="IPR020834">
    <property type="entry name" value="LipOase_CS"/>
</dbReference>
<dbReference type="InterPro" id="IPR000907">
    <property type="entry name" value="LipOase"/>
</dbReference>
<keyword evidence="2" id="KW-0479">Metal-binding</keyword>
<dbReference type="InterPro" id="IPR013819">
    <property type="entry name" value="LipOase_C"/>
</dbReference>
<organism evidence="6 7">
    <name type="scientific">Botrytis deweyae</name>
    <dbReference type="NCBI Taxonomy" id="2478750"/>
    <lineage>
        <taxon>Eukaryota</taxon>
        <taxon>Fungi</taxon>
        <taxon>Dikarya</taxon>
        <taxon>Ascomycota</taxon>
        <taxon>Pezizomycotina</taxon>
        <taxon>Leotiomycetes</taxon>
        <taxon>Helotiales</taxon>
        <taxon>Sclerotiniaceae</taxon>
        <taxon>Botrytis</taxon>
    </lineage>
</organism>
<dbReference type="InterPro" id="IPR036226">
    <property type="entry name" value="LipOase_C_sf"/>
</dbReference>
<dbReference type="EMBL" id="RCSX01000017">
    <property type="protein sequence ID" value="KAF7924253.1"/>
    <property type="molecule type" value="Genomic_DNA"/>
</dbReference>
<keyword evidence="4" id="KW-0560">Oxidoreductase</keyword>
<protein>
    <recommendedName>
        <fullName evidence="1">Manganese lipoxygenase</fullName>
    </recommendedName>
</protein>
<accession>A0ABQ7II55</accession>
<dbReference type="GeneID" id="62234077"/>
<evidence type="ECO:0000256" key="1">
    <source>
        <dbReference type="ARBA" id="ARBA00021175"/>
    </source>
</evidence>
<feature type="domain" description="Lipoxygenase" evidence="5">
    <location>
        <begin position="221"/>
        <end position="707"/>
    </location>
</feature>
<dbReference type="PROSITE" id="PS51393">
    <property type="entry name" value="LIPOXYGENASE_3"/>
    <property type="match status" value="1"/>
</dbReference>
<proteinExistence type="predicted"/>
<comment type="caution">
    <text evidence="6">The sequence shown here is derived from an EMBL/GenBank/DDBJ whole genome shotgun (WGS) entry which is preliminary data.</text>
</comment>
<dbReference type="SUPFAM" id="SSF48484">
    <property type="entry name" value="Lipoxigenase"/>
    <property type="match status" value="1"/>
</dbReference>